<evidence type="ECO:0000256" key="1">
    <source>
        <dbReference type="SAM" id="Coils"/>
    </source>
</evidence>
<evidence type="ECO:0000256" key="2">
    <source>
        <dbReference type="SAM" id="MobiDB-lite"/>
    </source>
</evidence>
<dbReference type="Pfam" id="PF19220">
    <property type="entry name" value="Rod_CreS"/>
    <property type="match status" value="1"/>
</dbReference>
<organism evidence="4 5">
    <name type="scientific">Methylobacterium persicinum</name>
    <dbReference type="NCBI Taxonomy" id="374426"/>
    <lineage>
        <taxon>Bacteria</taxon>
        <taxon>Pseudomonadati</taxon>
        <taxon>Pseudomonadota</taxon>
        <taxon>Alphaproteobacteria</taxon>
        <taxon>Hyphomicrobiales</taxon>
        <taxon>Methylobacteriaceae</taxon>
        <taxon>Methylobacterium</taxon>
    </lineage>
</organism>
<feature type="coiled-coil region" evidence="1">
    <location>
        <begin position="161"/>
        <end position="335"/>
    </location>
</feature>
<dbReference type="SUPFAM" id="SSF57997">
    <property type="entry name" value="Tropomyosin"/>
    <property type="match status" value="1"/>
</dbReference>
<accession>A0ABU0HIP6</accession>
<sequence>MAWMPIKRLLGQGAGSSESSRDAGAPRSDWLSDIDQNVVLPPESSQRASTAPAPRPPLQQRRPQAQYAQDQASGPAQEADRDQAEVRKAAHTQARQDSVEAAQHPYSAFDAIGQRNELVRVRISQMMERLDDLKSLQADFSQILEPLAVVADELPQAKIRIAELEVLLAREQEHIRSVRRELGEVNSRAATSANELAAASTELQRLEGQLREREAEAEELRVRVRDRTVAVENMERQLFAETEQVRALTGENKSLRLEAQAADQAMTRAERELNDLGERLSLSEQDARRLQALASEQAVRLSEAEARVVELTQQVELLRQRNRDLEAQLAAETSARERGEGQFETEMATIRADRANLAMKLDAALGRSGTLEQLLGQVRSQLREREEAARTADRALKEFQIERTTLDRRLEGLQGELQRQTERVSELQRLRGDADSRADMLTKALAAKEAAMDQAQTRVATLADRMEQLGRRHEAEKGELQAANRRLVEELQNERSERALAQGALDIARETRSSLQKQHEALKRAVRNLHGVDPAALLGIASPEAKAERAEESNVTPFVPPERDGREGRSSADANT</sequence>
<feature type="region of interest" description="Disordered" evidence="2">
    <location>
        <begin position="543"/>
        <end position="576"/>
    </location>
</feature>
<gene>
    <name evidence="4" type="ORF">QO016_001305</name>
</gene>
<protein>
    <submittedName>
        <fullName evidence="4">Crescentin</fullName>
    </submittedName>
</protein>
<keyword evidence="1" id="KW-0175">Coiled coil</keyword>
<feature type="region of interest" description="Disordered" evidence="2">
    <location>
        <begin position="1"/>
        <end position="102"/>
    </location>
</feature>
<dbReference type="InterPro" id="IPR043652">
    <property type="entry name" value="CreS_CC"/>
</dbReference>
<feature type="coiled-coil region" evidence="1">
    <location>
        <begin position="371"/>
        <end position="525"/>
    </location>
</feature>
<evidence type="ECO:0000259" key="3">
    <source>
        <dbReference type="Pfam" id="PF19220"/>
    </source>
</evidence>
<name>A0ABU0HIP6_9HYPH</name>
<keyword evidence="5" id="KW-1185">Reference proteome</keyword>
<feature type="domain" description="Crescentin coiled-coil" evidence="3">
    <location>
        <begin position="154"/>
        <end position="512"/>
    </location>
</feature>
<evidence type="ECO:0000313" key="5">
    <source>
        <dbReference type="Proteomes" id="UP001236369"/>
    </source>
</evidence>
<feature type="compositionally biased region" description="Basic and acidic residues" evidence="2">
    <location>
        <begin position="78"/>
        <end position="88"/>
    </location>
</feature>
<feature type="compositionally biased region" description="Low complexity" evidence="2">
    <location>
        <begin position="58"/>
        <end position="72"/>
    </location>
</feature>
<feature type="compositionally biased region" description="Basic and acidic residues" evidence="2">
    <location>
        <begin position="561"/>
        <end position="570"/>
    </location>
</feature>
<dbReference type="Proteomes" id="UP001236369">
    <property type="component" value="Unassembled WGS sequence"/>
</dbReference>
<proteinExistence type="predicted"/>
<dbReference type="EMBL" id="JAUSVV010000002">
    <property type="protein sequence ID" value="MDQ0441822.1"/>
    <property type="molecule type" value="Genomic_DNA"/>
</dbReference>
<evidence type="ECO:0000313" key="4">
    <source>
        <dbReference type="EMBL" id="MDQ0441822.1"/>
    </source>
</evidence>
<comment type="caution">
    <text evidence="4">The sequence shown here is derived from an EMBL/GenBank/DDBJ whole genome shotgun (WGS) entry which is preliminary data.</text>
</comment>
<reference evidence="4 5" key="1">
    <citation type="submission" date="2023-07" db="EMBL/GenBank/DDBJ databases">
        <title>Genomic Encyclopedia of Type Strains, Phase IV (KMG-IV): sequencing the most valuable type-strain genomes for metagenomic binning, comparative biology and taxonomic classification.</title>
        <authorList>
            <person name="Goeker M."/>
        </authorList>
    </citation>
    <scope>NUCLEOTIDE SEQUENCE [LARGE SCALE GENOMIC DNA]</scope>
    <source>
        <strain evidence="4 5">DSM 19562</strain>
    </source>
</reference>
<dbReference type="RefSeq" id="WP_238248860.1">
    <property type="nucleotide sequence ID" value="NZ_BPQX01000023.1"/>
</dbReference>